<sequence length="222" mass="24649">MEPEENSNASQIVGSNIDNLYSAIDRDNVHGLNLTIPEDAKETVKPWDERESTEKFAESNVDDQLVIHVPFAQNVRVKSVLLKLGRGAATPRRLRIYANRANIIDFSEAEDVQPSLDISLLEGETSVTEYPLRQAAFASTNSLSLFFISLRSHIICRSDFHVQSDAVGEERTRIYYIGFKGETRNVRREGSSKLEIPAANAADASLTDRLKESGAAQQPTAK</sequence>
<organism evidence="1 2">
    <name type="scientific">Russula earlei</name>
    <dbReference type="NCBI Taxonomy" id="71964"/>
    <lineage>
        <taxon>Eukaryota</taxon>
        <taxon>Fungi</taxon>
        <taxon>Dikarya</taxon>
        <taxon>Basidiomycota</taxon>
        <taxon>Agaricomycotina</taxon>
        <taxon>Agaricomycetes</taxon>
        <taxon>Russulales</taxon>
        <taxon>Russulaceae</taxon>
        <taxon>Russula</taxon>
    </lineage>
</organism>
<comment type="caution">
    <text evidence="1">The sequence shown here is derived from an EMBL/GenBank/DDBJ whole genome shotgun (WGS) entry which is preliminary data.</text>
</comment>
<dbReference type="EMBL" id="JAGFNK010000068">
    <property type="protein sequence ID" value="KAI9509249.1"/>
    <property type="molecule type" value="Genomic_DNA"/>
</dbReference>
<evidence type="ECO:0000313" key="1">
    <source>
        <dbReference type="EMBL" id="KAI9509249.1"/>
    </source>
</evidence>
<evidence type="ECO:0000313" key="2">
    <source>
        <dbReference type="Proteomes" id="UP001207468"/>
    </source>
</evidence>
<proteinExistence type="predicted"/>
<dbReference type="Proteomes" id="UP001207468">
    <property type="component" value="Unassembled WGS sequence"/>
</dbReference>
<keyword evidence="2" id="KW-1185">Reference proteome</keyword>
<reference evidence="1" key="1">
    <citation type="submission" date="2021-03" db="EMBL/GenBank/DDBJ databases">
        <title>Evolutionary priming and transition to the ectomycorrhizal habit in an iconic lineage of mushroom-forming fungi: is preadaptation a requirement?</title>
        <authorList>
            <consortium name="DOE Joint Genome Institute"/>
            <person name="Looney B.P."/>
            <person name="Miyauchi S."/>
            <person name="Morin E."/>
            <person name="Drula E."/>
            <person name="Courty P.E."/>
            <person name="Chicoki N."/>
            <person name="Fauchery L."/>
            <person name="Kohler A."/>
            <person name="Kuo A."/>
            <person name="LaButti K."/>
            <person name="Pangilinan J."/>
            <person name="Lipzen A."/>
            <person name="Riley R."/>
            <person name="Andreopoulos W."/>
            <person name="He G."/>
            <person name="Johnson J."/>
            <person name="Barry K.W."/>
            <person name="Grigoriev I.V."/>
            <person name="Nagy L."/>
            <person name="Hibbett D."/>
            <person name="Henrissat B."/>
            <person name="Matheny P.B."/>
            <person name="Labbe J."/>
            <person name="Martin A.F."/>
        </authorList>
    </citation>
    <scope>NUCLEOTIDE SEQUENCE</scope>
    <source>
        <strain evidence="1">BPL698</strain>
    </source>
</reference>
<gene>
    <name evidence="1" type="ORF">F5148DRAFT_978581</name>
</gene>
<protein>
    <submittedName>
        <fullName evidence="1">PITH domain-containing protein</fullName>
    </submittedName>
</protein>
<accession>A0ACC0UDU8</accession>
<name>A0ACC0UDU8_9AGAM</name>